<reference evidence="6 7" key="1">
    <citation type="journal article" date="2008" name="Nature">
        <title>The Trichoplax genome and the nature of placozoans.</title>
        <authorList>
            <person name="Srivastava M."/>
            <person name="Begovic E."/>
            <person name="Chapman J."/>
            <person name="Putnam N.H."/>
            <person name="Hellsten U."/>
            <person name="Kawashima T."/>
            <person name="Kuo A."/>
            <person name="Mitros T."/>
            <person name="Salamov A."/>
            <person name="Carpenter M.L."/>
            <person name="Signorovitch A.Y."/>
            <person name="Moreno M.A."/>
            <person name="Kamm K."/>
            <person name="Grimwood J."/>
            <person name="Schmutz J."/>
            <person name="Shapiro H."/>
            <person name="Grigoriev I.V."/>
            <person name="Buss L.W."/>
            <person name="Schierwater B."/>
            <person name="Dellaporta S.L."/>
            <person name="Rokhsar D.S."/>
        </authorList>
    </citation>
    <scope>NUCLEOTIDE SEQUENCE [LARGE SCALE GENOMIC DNA]</scope>
    <source>
        <strain evidence="6 7">Grell-BS-1999</strain>
    </source>
</reference>
<proteinExistence type="inferred from homology"/>
<dbReference type="FunFam" id="3.30.470.20:FF:000009">
    <property type="entry name" value="tubulin polyglutamylase TTLL5 isoform X1"/>
    <property type="match status" value="1"/>
</dbReference>
<dbReference type="SUPFAM" id="SSF56059">
    <property type="entry name" value="Glutathione synthetase ATP-binding domain-like"/>
    <property type="match status" value="1"/>
</dbReference>
<dbReference type="PROSITE" id="PS51221">
    <property type="entry name" value="TTL"/>
    <property type="match status" value="1"/>
</dbReference>
<evidence type="ECO:0000256" key="3">
    <source>
        <dbReference type="ARBA" id="ARBA00022701"/>
    </source>
</evidence>
<evidence type="ECO:0000256" key="5">
    <source>
        <dbReference type="ARBA" id="ARBA00022840"/>
    </source>
</evidence>
<evidence type="ECO:0000313" key="7">
    <source>
        <dbReference type="Proteomes" id="UP000009022"/>
    </source>
</evidence>
<organism evidence="6 7">
    <name type="scientific">Trichoplax adhaerens</name>
    <name type="common">Trichoplax reptans</name>
    <dbReference type="NCBI Taxonomy" id="10228"/>
    <lineage>
        <taxon>Eukaryota</taxon>
        <taxon>Metazoa</taxon>
        <taxon>Placozoa</taxon>
        <taxon>Uniplacotomia</taxon>
        <taxon>Trichoplacea</taxon>
        <taxon>Trichoplacidae</taxon>
        <taxon>Trichoplax</taxon>
    </lineage>
</organism>
<keyword evidence="2" id="KW-0436">Ligase</keyword>
<comment type="similarity">
    <text evidence="1">Belongs to the tubulin--tyrosine ligase family.</text>
</comment>
<dbReference type="HOGENOM" id="CLU_010131_1_1_1"/>
<evidence type="ECO:0000256" key="2">
    <source>
        <dbReference type="ARBA" id="ARBA00022598"/>
    </source>
</evidence>
<dbReference type="RefSeq" id="XP_002110518.1">
    <property type="nucleotide sequence ID" value="XM_002110482.1"/>
</dbReference>
<keyword evidence="7" id="KW-1185">Reference proteome</keyword>
<keyword evidence="5" id="KW-0067">ATP-binding</keyword>
<dbReference type="GO" id="GO:0005874">
    <property type="term" value="C:microtubule"/>
    <property type="evidence" value="ECO:0007669"/>
    <property type="project" value="UniProtKB-KW"/>
</dbReference>
<dbReference type="GO" id="GO:0070740">
    <property type="term" value="F:tubulin-glutamic acid ligase activity"/>
    <property type="evidence" value="ECO:0000318"/>
    <property type="project" value="GO_Central"/>
</dbReference>
<protein>
    <submittedName>
        <fullName evidence="6">Uncharacterized protein</fullName>
    </submittedName>
</protein>
<dbReference type="Gene3D" id="3.30.470.20">
    <property type="entry name" value="ATP-grasp fold, B domain"/>
    <property type="match status" value="1"/>
</dbReference>
<dbReference type="CTD" id="6751733"/>
<dbReference type="OrthoDB" id="202825at2759"/>
<dbReference type="GO" id="GO:0005524">
    <property type="term" value="F:ATP binding"/>
    <property type="evidence" value="ECO:0007669"/>
    <property type="project" value="UniProtKB-KW"/>
</dbReference>
<evidence type="ECO:0000313" key="6">
    <source>
        <dbReference type="EMBL" id="EDV26522.1"/>
    </source>
</evidence>
<dbReference type="GO" id="GO:0015631">
    <property type="term" value="F:tubulin binding"/>
    <property type="evidence" value="ECO:0000318"/>
    <property type="project" value="GO_Central"/>
</dbReference>
<dbReference type="OMA" id="KNSNYPY"/>
<dbReference type="FunCoup" id="B3RSJ3">
    <property type="interactions" value="14"/>
</dbReference>
<dbReference type="Pfam" id="PF03133">
    <property type="entry name" value="TTL"/>
    <property type="match status" value="1"/>
</dbReference>
<dbReference type="InterPro" id="IPR004344">
    <property type="entry name" value="TTL/TTLL_fam"/>
</dbReference>
<sequence length="424" mass="49983">MGINTSGCKYDSVRRVARRFGLKEVGEDEDWSLYWTDSSIALERVLEMKRYQKVNHFPGMSEICRKDLLVRNMNRLYKLFPEEYKIYPRSWCLPADYSDLMAYSRSKKNKTYIIKPENSCQGKGIYLVKNIKDIKPNEHAVCQRYISKPMLLDSYKFDLRVYVLVTSCDPLRIFVYEDGLVRLATTKYIDPTTNNVDNTYMHLTNYAINKNSKDFIRDEESGSKRKLTTLNKWFKNNGYDVDKIWKDIEDIIIKTLITAHPILVHNYRTCFPNHNKGCACFEILGFDVILDKKLKPWLLEVNHSPSFHTDHKLDKEVKEGLLYETLCLLQLSSSDKRKCIEEDKRKIKERLFKKQSSFGAKREEAAQNYEKQQKVSKDYEDKNCVGYRRIYPEGNVEEYEKYFVESGSLFQETAASRSRRELAK</sequence>
<dbReference type="KEGG" id="tad:TRIADDRAFT_22537"/>
<name>B3RSJ3_TRIAD</name>
<dbReference type="eggNOG" id="KOG2158">
    <property type="taxonomic scope" value="Eukaryota"/>
</dbReference>
<dbReference type="GO" id="GO:0001578">
    <property type="term" value="P:microtubule bundle formation"/>
    <property type="evidence" value="ECO:0000318"/>
    <property type="project" value="GO_Central"/>
</dbReference>
<evidence type="ECO:0000256" key="1">
    <source>
        <dbReference type="ARBA" id="ARBA00006820"/>
    </source>
</evidence>
<dbReference type="STRING" id="10228.B3RSJ3"/>
<dbReference type="InParanoid" id="B3RSJ3"/>
<dbReference type="PhylomeDB" id="B3RSJ3"/>
<keyword evidence="3" id="KW-0493">Microtubule</keyword>
<gene>
    <name evidence="6" type="ORF">TRIADDRAFT_22537</name>
</gene>
<dbReference type="EMBL" id="DS985243">
    <property type="protein sequence ID" value="EDV26522.1"/>
    <property type="molecule type" value="Genomic_DNA"/>
</dbReference>
<dbReference type="PANTHER" id="PTHR12241:SF161">
    <property type="entry name" value="TUBULIN POLYGLUTAMYLASE TTLL6"/>
    <property type="match status" value="1"/>
</dbReference>
<dbReference type="GO" id="GO:0036064">
    <property type="term" value="C:ciliary basal body"/>
    <property type="evidence" value="ECO:0000318"/>
    <property type="project" value="GO_Central"/>
</dbReference>
<dbReference type="PANTHER" id="PTHR12241">
    <property type="entry name" value="TUBULIN POLYGLUTAMYLASE"/>
    <property type="match status" value="1"/>
</dbReference>
<evidence type="ECO:0000256" key="4">
    <source>
        <dbReference type="ARBA" id="ARBA00022741"/>
    </source>
</evidence>
<dbReference type="GeneID" id="6751733"/>
<dbReference type="AlphaFoldDB" id="B3RSJ3"/>
<dbReference type="Proteomes" id="UP000009022">
    <property type="component" value="Unassembled WGS sequence"/>
</dbReference>
<accession>B3RSJ3</accession>
<keyword evidence="4" id="KW-0547">Nucleotide-binding</keyword>